<keyword evidence="3 5" id="KW-0822">Tryptophan biosynthesis</keyword>
<dbReference type="Gene3D" id="1.20.970.10">
    <property type="entry name" value="Transferase, Pyrimidine Nucleoside Phosphorylase, Chain C"/>
    <property type="match status" value="1"/>
</dbReference>
<feature type="binding site" evidence="5">
    <location>
        <position position="91"/>
    </location>
    <ligand>
        <name>Mg(2+)</name>
        <dbReference type="ChEBI" id="CHEBI:18420"/>
        <label>1</label>
    </ligand>
</feature>
<feature type="binding site" evidence="5">
    <location>
        <position position="119"/>
    </location>
    <ligand>
        <name>5-phospho-alpha-D-ribose 1-diphosphate</name>
        <dbReference type="ChEBI" id="CHEBI:58017"/>
    </ligand>
</feature>
<feature type="binding site" evidence="5">
    <location>
        <begin position="89"/>
        <end position="92"/>
    </location>
    <ligand>
        <name>5-phospho-alpha-D-ribose 1-diphosphate</name>
        <dbReference type="ChEBI" id="CHEBI:58017"/>
    </ligand>
</feature>
<comment type="caution">
    <text evidence="8">The sequence shown here is derived from an EMBL/GenBank/DDBJ whole genome shotgun (WGS) entry which is preliminary data.</text>
</comment>
<evidence type="ECO:0000313" key="9">
    <source>
        <dbReference type="Proteomes" id="UP001597221"/>
    </source>
</evidence>
<proteinExistence type="inferred from homology"/>
<evidence type="ECO:0000313" key="8">
    <source>
        <dbReference type="EMBL" id="MFD1609520.1"/>
    </source>
</evidence>
<feature type="domain" description="Glycosyl transferase family 3 N-terminal" evidence="7">
    <location>
        <begin position="4"/>
        <end position="63"/>
    </location>
</feature>
<gene>
    <name evidence="5 8" type="primary">trpD</name>
    <name evidence="8" type="ORF">ACFSBH_18030</name>
</gene>
<comment type="catalytic activity">
    <reaction evidence="5">
        <text>N-(5-phospho-beta-D-ribosyl)anthranilate + diphosphate = 5-phospho-alpha-D-ribose 1-diphosphate + anthranilate</text>
        <dbReference type="Rhea" id="RHEA:11768"/>
        <dbReference type="ChEBI" id="CHEBI:16567"/>
        <dbReference type="ChEBI" id="CHEBI:18277"/>
        <dbReference type="ChEBI" id="CHEBI:33019"/>
        <dbReference type="ChEBI" id="CHEBI:58017"/>
        <dbReference type="EC" id="2.4.2.18"/>
    </reaction>
</comment>
<dbReference type="Pfam" id="PF02885">
    <property type="entry name" value="Glycos_trans_3N"/>
    <property type="match status" value="1"/>
</dbReference>
<feature type="binding site" evidence="5">
    <location>
        <position position="110"/>
    </location>
    <ligand>
        <name>anthranilate</name>
        <dbReference type="ChEBI" id="CHEBI:16567"/>
        <label>1</label>
    </ligand>
</feature>
<dbReference type="HAMAP" id="MF_00211">
    <property type="entry name" value="TrpD"/>
    <property type="match status" value="1"/>
</dbReference>
<dbReference type="InterPro" id="IPR017459">
    <property type="entry name" value="Glycosyl_Trfase_fam3_N_dom"/>
</dbReference>
<keyword evidence="5" id="KW-0460">Magnesium</keyword>
<feature type="binding site" evidence="5">
    <location>
        <begin position="107"/>
        <end position="115"/>
    </location>
    <ligand>
        <name>5-phospho-alpha-D-ribose 1-diphosphate</name>
        <dbReference type="ChEBI" id="CHEBI:58017"/>
    </ligand>
</feature>
<keyword evidence="1 5" id="KW-0328">Glycosyltransferase</keyword>
<dbReference type="Pfam" id="PF00591">
    <property type="entry name" value="Glycos_transf_3"/>
    <property type="match status" value="1"/>
</dbReference>
<comment type="subunit">
    <text evidence="5">Homodimer.</text>
</comment>
<dbReference type="InterPro" id="IPR000312">
    <property type="entry name" value="Glycosyl_Trfase_fam3"/>
</dbReference>
<sequence>MKFYLKKLMNKENLTLEEMKQAARACFTGNVSQAEIAGFLIALQAKGETAEEITGLAEVIREKSSFHMERDFAAIDNCGTGGDQSYSFNVSTTSAFVMAGAGLKVAKHGNRSISSKTGSADVLEQLGVSLSFSKEHVTEMIHENNIAFLFAPHVHEALKPFSVVRKHLGVPTIFNMIGPLTNPIQLDSQLVGVYRKDLLLKVAESLQKLGRRRAVAVTGAGSLDEASLAGENHLVILENGELTKMTLHPEEVGLPVFPNEAIRGGDSKQNAEILLSVLQGKEGPYLDTVLLNAGLGIFTSGKAVSIEEGISLARESIKSGAALDKLERLIDFSKKIPSEVY</sequence>
<dbReference type="InterPro" id="IPR005940">
    <property type="entry name" value="Anthranilate_Pribosyl_Tfrase"/>
</dbReference>
<feature type="binding site" evidence="5">
    <location>
        <position position="224"/>
    </location>
    <ligand>
        <name>Mg(2+)</name>
        <dbReference type="ChEBI" id="CHEBI:18420"/>
        <label>2</label>
    </ligand>
</feature>
<protein>
    <recommendedName>
        <fullName evidence="5">Anthranilate phosphoribosyltransferase</fullName>
        <ecNumber evidence="5">2.4.2.18</ecNumber>
    </recommendedName>
</protein>
<comment type="function">
    <text evidence="5">Catalyzes the transfer of the phosphoribosyl group of 5-phosphorylribose-1-pyrophosphate (PRPP) to anthranilate to yield N-(5'-phosphoribosyl)-anthranilate (PRA).</text>
</comment>
<reference evidence="9" key="1">
    <citation type="journal article" date="2019" name="Int. J. Syst. Evol. Microbiol.">
        <title>The Global Catalogue of Microorganisms (GCM) 10K type strain sequencing project: providing services to taxonomists for standard genome sequencing and annotation.</title>
        <authorList>
            <consortium name="The Broad Institute Genomics Platform"/>
            <consortium name="The Broad Institute Genome Sequencing Center for Infectious Disease"/>
            <person name="Wu L."/>
            <person name="Ma J."/>
        </authorList>
    </citation>
    <scope>NUCLEOTIDE SEQUENCE [LARGE SCALE GENOMIC DNA]</scope>
    <source>
        <strain evidence="9">CGMCC 1.12376</strain>
    </source>
</reference>
<dbReference type="PANTHER" id="PTHR43285">
    <property type="entry name" value="ANTHRANILATE PHOSPHORIBOSYLTRANSFERASE"/>
    <property type="match status" value="1"/>
</dbReference>
<dbReference type="NCBIfam" id="TIGR01245">
    <property type="entry name" value="trpD"/>
    <property type="match status" value="1"/>
</dbReference>
<comment type="caution">
    <text evidence="5">Lacks conserved residue(s) required for the propagation of feature annotation.</text>
</comment>
<dbReference type="EMBL" id="JBHUDE010000158">
    <property type="protein sequence ID" value="MFD1609520.1"/>
    <property type="molecule type" value="Genomic_DNA"/>
</dbReference>
<comment type="pathway">
    <text evidence="5">Amino-acid biosynthesis; L-tryptophan biosynthesis; L-tryptophan from chorismate: step 2/5.</text>
</comment>
<keyword evidence="4 5" id="KW-0057">Aromatic amino acid biosynthesis</keyword>
<evidence type="ECO:0000259" key="6">
    <source>
        <dbReference type="Pfam" id="PF00591"/>
    </source>
</evidence>
<dbReference type="InterPro" id="IPR035902">
    <property type="entry name" value="Nuc_phospho_transferase"/>
</dbReference>
<evidence type="ECO:0000256" key="4">
    <source>
        <dbReference type="ARBA" id="ARBA00023141"/>
    </source>
</evidence>
<name>A0ABW4HW24_9BACI</name>
<comment type="similarity">
    <text evidence="5">Belongs to the anthranilate phosphoribosyltransferase family.</text>
</comment>
<keyword evidence="5" id="KW-0479">Metal-binding</keyword>
<feature type="binding site" evidence="5">
    <location>
        <position position="165"/>
    </location>
    <ligand>
        <name>anthranilate</name>
        <dbReference type="ChEBI" id="CHEBI:16567"/>
        <label>2</label>
    </ligand>
</feature>
<evidence type="ECO:0000256" key="2">
    <source>
        <dbReference type="ARBA" id="ARBA00022679"/>
    </source>
</evidence>
<keyword evidence="5" id="KW-0028">Amino-acid biosynthesis</keyword>
<feature type="binding site" evidence="5">
    <location>
        <position position="225"/>
    </location>
    <ligand>
        <name>Mg(2+)</name>
        <dbReference type="ChEBI" id="CHEBI:18420"/>
        <label>1</label>
    </ligand>
</feature>
<dbReference type="SUPFAM" id="SSF52418">
    <property type="entry name" value="Nucleoside phosphorylase/phosphoribosyltransferase catalytic domain"/>
    <property type="match status" value="1"/>
</dbReference>
<dbReference type="InterPro" id="IPR036320">
    <property type="entry name" value="Glycosyl_Trfase_fam3_N_dom_sf"/>
</dbReference>
<dbReference type="GO" id="GO:0004048">
    <property type="term" value="F:anthranilate phosphoribosyltransferase activity"/>
    <property type="evidence" value="ECO:0007669"/>
    <property type="project" value="UniProtKB-EC"/>
</dbReference>
<feature type="binding site" evidence="5">
    <location>
        <position position="87"/>
    </location>
    <ligand>
        <name>5-phospho-alpha-D-ribose 1-diphosphate</name>
        <dbReference type="ChEBI" id="CHEBI:58017"/>
    </ligand>
</feature>
<evidence type="ECO:0000256" key="1">
    <source>
        <dbReference type="ARBA" id="ARBA00022676"/>
    </source>
</evidence>
<evidence type="ECO:0000259" key="7">
    <source>
        <dbReference type="Pfam" id="PF02885"/>
    </source>
</evidence>
<comment type="cofactor">
    <cofactor evidence="5">
        <name>Mg(2+)</name>
        <dbReference type="ChEBI" id="CHEBI:18420"/>
    </cofactor>
    <text evidence="5">Binds 2 magnesium ions per monomer.</text>
</comment>
<dbReference type="PANTHER" id="PTHR43285:SF2">
    <property type="entry name" value="ANTHRANILATE PHOSPHORIBOSYLTRANSFERASE"/>
    <property type="match status" value="1"/>
</dbReference>
<keyword evidence="2 5" id="KW-0808">Transferase</keyword>
<dbReference type="EC" id="2.4.2.18" evidence="5"/>
<dbReference type="Gene3D" id="3.40.1030.10">
    <property type="entry name" value="Nucleoside phosphorylase/phosphoribosyltransferase catalytic domain"/>
    <property type="match status" value="1"/>
</dbReference>
<evidence type="ECO:0000256" key="5">
    <source>
        <dbReference type="HAMAP-Rule" id="MF_00211"/>
    </source>
</evidence>
<keyword evidence="9" id="KW-1185">Reference proteome</keyword>
<accession>A0ABW4HW24</accession>
<dbReference type="Proteomes" id="UP001597221">
    <property type="component" value="Unassembled WGS sequence"/>
</dbReference>
<feature type="binding site" evidence="5">
    <location>
        <begin position="82"/>
        <end position="83"/>
    </location>
    <ligand>
        <name>5-phospho-alpha-D-ribose 1-diphosphate</name>
        <dbReference type="ChEBI" id="CHEBI:58017"/>
    </ligand>
</feature>
<dbReference type="SUPFAM" id="SSF47648">
    <property type="entry name" value="Nucleoside phosphorylase/phosphoribosyltransferase N-terminal domain"/>
    <property type="match status" value="1"/>
</dbReference>
<evidence type="ECO:0000256" key="3">
    <source>
        <dbReference type="ARBA" id="ARBA00022822"/>
    </source>
</evidence>
<feature type="binding site" evidence="5">
    <location>
        <position position="79"/>
    </location>
    <ligand>
        <name>anthranilate</name>
        <dbReference type="ChEBI" id="CHEBI:16567"/>
        <label>1</label>
    </ligand>
</feature>
<dbReference type="RefSeq" id="WP_379598939.1">
    <property type="nucleotide sequence ID" value="NZ_JBHUDE010000158.1"/>
</dbReference>
<feature type="binding site" evidence="5">
    <location>
        <position position="225"/>
    </location>
    <ligand>
        <name>Mg(2+)</name>
        <dbReference type="ChEBI" id="CHEBI:18420"/>
        <label>2</label>
    </ligand>
</feature>
<organism evidence="8 9">
    <name type="scientific">Oceanobacillus luteolus</name>
    <dbReference type="NCBI Taxonomy" id="1274358"/>
    <lineage>
        <taxon>Bacteria</taxon>
        <taxon>Bacillati</taxon>
        <taxon>Bacillota</taxon>
        <taxon>Bacilli</taxon>
        <taxon>Bacillales</taxon>
        <taxon>Bacillaceae</taxon>
        <taxon>Oceanobacillus</taxon>
    </lineage>
</organism>
<feature type="binding site" evidence="5">
    <location>
        <position position="79"/>
    </location>
    <ligand>
        <name>5-phospho-alpha-D-ribose 1-diphosphate</name>
        <dbReference type="ChEBI" id="CHEBI:58017"/>
    </ligand>
</feature>
<feature type="domain" description="Glycosyl transferase family 3" evidence="6">
    <location>
        <begin position="74"/>
        <end position="323"/>
    </location>
</feature>